<protein>
    <submittedName>
        <fullName evidence="2">Uncharacterized protein</fullName>
    </submittedName>
</protein>
<evidence type="ECO:0000256" key="1">
    <source>
        <dbReference type="SAM" id="MobiDB-lite"/>
    </source>
</evidence>
<organism evidence="2 3">
    <name type="scientific">Mycena pura</name>
    <dbReference type="NCBI Taxonomy" id="153505"/>
    <lineage>
        <taxon>Eukaryota</taxon>
        <taxon>Fungi</taxon>
        <taxon>Dikarya</taxon>
        <taxon>Basidiomycota</taxon>
        <taxon>Agaricomycotina</taxon>
        <taxon>Agaricomycetes</taxon>
        <taxon>Agaricomycetidae</taxon>
        <taxon>Agaricales</taxon>
        <taxon>Marasmiineae</taxon>
        <taxon>Mycenaceae</taxon>
        <taxon>Mycena</taxon>
    </lineage>
</organism>
<accession>A0AAD7E3E4</accession>
<comment type="caution">
    <text evidence="2">The sequence shown here is derived from an EMBL/GenBank/DDBJ whole genome shotgun (WGS) entry which is preliminary data.</text>
</comment>
<evidence type="ECO:0000313" key="3">
    <source>
        <dbReference type="Proteomes" id="UP001219525"/>
    </source>
</evidence>
<feature type="region of interest" description="Disordered" evidence="1">
    <location>
        <begin position="376"/>
        <end position="395"/>
    </location>
</feature>
<dbReference type="EMBL" id="JARJCW010000003">
    <property type="protein sequence ID" value="KAJ7226693.1"/>
    <property type="molecule type" value="Genomic_DNA"/>
</dbReference>
<sequence length="395" mass="41218">MTRRVKCSMVCHGTGRSIHVEPSARCTLTDLLKGRGKSSSLLCGCNIHGDGGANGVDTGTQSRSSWMGGRGSSEWIPTASEFVDADKTNANTSLPSPPIVSPSLAVAHRPPSPEPHPPGIKHNRALTLWVLVDSLVAPPPAALSVLHLLVNKGLPAACALTRRAPRAFVGLLMQLVTIRERARGLLSAVVVDEVKSACASSANVSRSETRHLCRGPCACGAACARLSGAPRVHTLGEVFPASVRLGHPAAVPGQQHGHHWRGEGCMQAYGAAGLHAAQELRHARGRCPSICVLHAARHRGGRPAPGGQFSMTCTPAAVCVFHHRTCLVGAVSAGTAVAFLALHVLVEEGLTACAQTLGEVSPAAICLGHHSSSVTRRRTRAGAQPRRAREADANL</sequence>
<name>A0AAD7E3E4_9AGAR</name>
<dbReference type="AlphaFoldDB" id="A0AAD7E3E4"/>
<reference evidence="2" key="1">
    <citation type="submission" date="2023-03" db="EMBL/GenBank/DDBJ databases">
        <title>Massive genome expansion in bonnet fungi (Mycena s.s.) driven by repeated elements and novel gene families across ecological guilds.</title>
        <authorList>
            <consortium name="Lawrence Berkeley National Laboratory"/>
            <person name="Harder C.B."/>
            <person name="Miyauchi S."/>
            <person name="Viragh M."/>
            <person name="Kuo A."/>
            <person name="Thoen E."/>
            <person name="Andreopoulos B."/>
            <person name="Lu D."/>
            <person name="Skrede I."/>
            <person name="Drula E."/>
            <person name="Henrissat B."/>
            <person name="Morin E."/>
            <person name="Kohler A."/>
            <person name="Barry K."/>
            <person name="LaButti K."/>
            <person name="Morin E."/>
            <person name="Salamov A."/>
            <person name="Lipzen A."/>
            <person name="Mereny Z."/>
            <person name="Hegedus B."/>
            <person name="Baldrian P."/>
            <person name="Stursova M."/>
            <person name="Weitz H."/>
            <person name="Taylor A."/>
            <person name="Grigoriev I.V."/>
            <person name="Nagy L.G."/>
            <person name="Martin F."/>
            <person name="Kauserud H."/>
        </authorList>
    </citation>
    <scope>NUCLEOTIDE SEQUENCE</scope>
    <source>
        <strain evidence="2">9144</strain>
    </source>
</reference>
<dbReference type="Proteomes" id="UP001219525">
    <property type="component" value="Unassembled WGS sequence"/>
</dbReference>
<keyword evidence="3" id="KW-1185">Reference proteome</keyword>
<evidence type="ECO:0000313" key="2">
    <source>
        <dbReference type="EMBL" id="KAJ7226693.1"/>
    </source>
</evidence>
<gene>
    <name evidence="2" type="ORF">GGX14DRAFT_385504</name>
</gene>
<proteinExistence type="predicted"/>